<gene>
    <name evidence="2" type="ORF">BAU08_14360</name>
</gene>
<dbReference type="SUPFAM" id="SSF55874">
    <property type="entry name" value="ATPase domain of HSP90 chaperone/DNA topoisomerase II/histidine kinase"/>
    <property type="match status" value="1"/>
</dbReference>
<proteinExistence type="predicted"/>
<dbReference type="RefSeq" id="WP_066670011.1">
    <property type="nucleotide sequence ID" value="NZ_CP016171.1"/>
</dbReference>
<reference evidence="2 3" key="1">
    <citation type="submission" date="2016-06" db="EMBL/GenBank/DDBJ databases">
        <title>Complete genome sequences of Bordetella bronchialis and Bordetella flabilis.</title>
        <authorList>
            <person name="LiPuma J.J."/>
            <person name="Spilker T."/>
        </authorList>
    </citation>
    <scope>NUCLEOTIDE SEQUENCE [LARGE SCALE GENOMIC DNA]</scope>
    <source>
        <strain evidence="2 3">AU17976</strain>
    </source>
</reference>
<protein>
    <recommendedName>
        <fullName evidence="1">Histidine kinase/HSP90-like ATPase domain-containing protein</fullName>
    </recommendedName>
</protein>
<dbReference type="InterPro" id="IPR003594">
    <property type="entry name" value="HATPase_dom"/>
</dbReference>
<dbReference type="InterPro" id="IPR036890">
    <property type="entry name" value="HATPase_C_sf"/>
</dbReference>
<name>A0A193FZF4_9BORD</name>
<dbReference type="CDD" id="cd16936">
    <property type="entry name" value="HATPase_RsbW-like"/>
    <property type="match status" value="1"/>
</dbReference>
<sequence length="158" mass="16893">MASPSDTLRLVPGHDTVGPALRWLEDIAAREGWPARTRFALTLSMDEALTNIMSYAFRDAPPAPGAAAPGASTPGASAPDAPAIVLAYRRDGADLCIDIGDNGTAYDPTAWSPAPLARTLEDATPGGHGLRLMRHYLKDLRYRREGGWNRLTLVAEQG</sequence>
<accession>A0A193FZF4</accession>
<evidence type="ECO:0000313" key="2">
    <source>
        <dbReference type="EMBL" id="ANN72369.1"/>
    </source>
</evidence>
<dbReference type="AlphaFoldDB" id="A0A193FZF4"/>
<dbReference type="Pfam" id="PF13581">
    <property type="entry name" value="HATPase_c_2"/>
    <property type="match status" value="1"/>
</dbReference>
<evidence type="ECO:0000259" key="1">
    <source>
        <dbReference type="Pfam" id="PF13581"/>
    </source>
</evidence>
<evidence type="ECO:0000313" key="3">
    <source>
        <dbReference type="Proteomes" id="UP000092213"/>
    </source>
</evidence>
<dbReference type="Gene3D" id="3.30.565.10">
    <property type="entry name" value="Histidine kinase-like ATPase, C-terminal domain"/>
    <property type="match status" value="1"/>
</dbReference>
<organism evidence="2 3">
    <name type="scientific">Bordetella bronchialis</name>
    <dbReference type="NCBI Taxonomy" id="463025"/>
    <lineage>
        <taxon>Bacteria</taxon>
        <taxon>Pseudomonadati</taxon>
        <taxon>Pseudomonadota</taxon>
        <taxon>Betaproteobacteria</taxon>
        <taxon>Burkholderiales</taxon>
        <taxon>Alcaligenaceae</taxon>
        <taxon>Bordetella</taxon>
    </lineage>
</organism>
<dbReference type="EMBL" id="CP016171">
    <property type="protein sequence ID" value="ANN72369.1"/>
    <property type="molecule type" value="Genomic_DNA"/>
</dbReference>
<dbReference type="Proteomes" id="UP000092213">
    <property type="component" value="Chromosome"/>
</dbReference>
<dbReference type="STRING" id="463025.BAU08_14360"/>
<feature type="domain" description="Histidine kinase/HSP90-like ATPase" evidence="1">
    <location>
        <begin position="16"/>
        <end position="154"/>
    </location>
</feature>